<sequence>MVLSSPFWIFRAREARLAGVHKRKLPAWGEGLKRITTKKGYHMSAKKVIAREAYSVAEVAGISGIPKTTLYRQVREGRCPELRPVRCGTRTVFPRSHIDKLFGIDSRSV</sequence>
<reference evidence="2 3" key="1">
    <citation type="submission" date="2017-08" db="EMBL/GenBank/DDBJ databases">
        <title>Infants hospitalized years apart are colonized by the same room-sourced microbial strains.</title>
        <authorList>
            <person name="Brooks B."/>
            <person name="Olm M.R."/>
            <person name="Firek B.A."/>
            <person name="Baker R."/>
            <person name="Thomas B.C."/>
            <person name="Morowitz M.J."/>
            <person name="Banfield J.F."/>
        </authorList>
    </citation>
    <scope>NUCLEOTIDE SEQUENCE [LARGE SCALE GENOMIC DNA]</scope>
    <source>
        <strain evidence="2">S2_003_000_R1_3</strain>
    </source>
</reference>
<feature type="domain" description="Helix-turn-helix" evidence="1">
    <location>
        <begin position="54"/>
        <end position="101"/>
    </location>
</feature>
<dbReference type="EMBL" id="QFRA01000006">
    <property type="protein sequence ID" value="PZR05465.1"/>
    <property type="molecule type" value="Genomic_DNA"/>
</dbReference>
<proteinExistence type="predicted"/>
<protein>
    <recommendedName>
        <fullName evidence="1">Helix-turn-helix domain-containing protein</fullName>
    </recommendedName>
</protein>
<dbReference type="Proteomes" id="UP000249432">
    <property type="component" value="Unassembled WGS sequence"/>
</dbReference>
<evidence type="ECO:0000259" key="1">
    <source>
        <dbReference type="Pfam" id="PF12728"/>
    </source>
</evidence>
<evidence type="ECO:0000313" key="2">
    <source>
        <dbReference type="EMBL" id="PZR05465.1"/>
    </source>
</evidence>
<dbReference type="Pfam" id="PF12728">
    <property type="entry name" value="HTH_17"/>
    <property type="match status" value="1"/>
</dbReference>
<organism evidence="2 3">
    <name type="scientific">Corynebacterium kroppenstedtii</name>
    <dbReference type="NCBI Taxonomy" id="161879"/>
    <lineage>
        <taxon>Bacteria</taxon>
        <taxon>Bacillati</taxon>
        <taxon>Actinomycetota</taxon>
        <taxon>Actinomycetes</taxon>
        <taxon>Mycobacteriales</taxon>
        <taxon>Corynebacteriaceae</taxon>
        <taxon>Corynebacterium</taxon>
    </lineage>
</organism>
<name>A0A2W5T1Z4_9CORY</name>
<dbReference type="InterPro" id="IPR041657">
    <property type="entry name" value="HTH_17"/>
</dbReference>
<dbReference type="AlphaFoldDB" id="A0A2W5T1Z4"/>
<comment type="caution">
    <text evidence="2">The sequence shown here is derived from an EMBL/GenBank/DDBJ whole genome shotgun (WGS) entry which is preliminary data.</text>
</comment>
<gene>
    <name evidence="2" type="ORF">DI525_04065</name>
</gene>
<evidence type="ECO:0000313" key="3">
    <source>
        <dbReference type="Proteomes" id="UP000249432"/>
    </source>
</evidence>
<accession>A0A2W5T1Z4</accession>